<reference evidence="2" key="1">
    <citation type="journal article" date="2014" name="Int. J. Syst. Evol. Microbiol.">
        <title>Complete genome sequence of Corynebacterium casei LMG S-19264T (=DSM 44701T), isolated from a smear-ripened cheese.</title>
        <authorList>
            <consortium name="US DOE Joint Genome Institute (JGI-PGF)"/>
            <person name="Walter F."/>
            <person name="Albersmeier A."/>
            <person name="Kalinowski J."/>
            <person name="Ruckert C."/>
        </authorList>
    </citation>
    <scope>NUCLEOTIDE SEQUENCE</scope>
    <source>
        <strain evidence="2">CGMCC 1.15880</strain>
    </source>
</reference>
<evidence type="ECO:0000313" key="2">
    <source>
        <dbReference type="EMBL" id="GGA12566.1"/>
    </source>
</evidence>
<evidence type="ECO:0000313" key="3">
    <source>
        <dbReference type="Proteomes" id="UP000628017"/>
    </source>
</evidence>
<evidence type="ECO:0000256" key="1">
    <source>
        <dbReference type="SAM" id="MobiDB-lite"/>
    </source>
</evidence>
<sequence>MRPAPHPVSDTIGKQTLIPAAIGDPKPKSSPLPPANGITPHQKASFKPEITKLRPNHKTALDNPQKNRNKAPERRQKRVSTSHTRPVQ</sequence>
<accession>A0A916QUM8</accession>
<proteinExistence type="predicted"/>
<gene>
    <name evidence="2" type="ORF">GCM10011498_10570</name>
</gene>
<name>A0A916QUM8_9RHOB</name>
<keyword evidence="3" id="KW-1185">Reference proteome</keyword>
<dbReference type="EMBL" id="BMKA01000002">
    <property type="protein sequence ID" value="GGA12566.1"/>
    <property type="molecule type" value="Genomic_DNA"/>
</dbReference>
<reference evidence="2" key="2">
    <citation type="submission" date="2020-09" db="EMBL/GenBank/DDBJ databases">
        <authorList>
            <person name="Sun Q."/>
            <person name="Zhou Y."/>
        </authorList>
    </citation>
    <scope>NUCLEOTIDE SEQUENCE</scope>
    <source>
        <strain evidence="2">CGMCC 1.15880</strain>
    </source>
</reference>
<feature type="region of interest" description="Disordered" evidence="1">
    <location>
        <begin position="1"/>
        <end position="88"/>
    </location>
</feature>
<protein>
    <submittedName>
        <fullName evidence="2">Uncharacterized protein</fullName>
    </submittedName>
</protein>
<organism evidence="2 3">
    <name type="scientific">Neptunicoccus cionae</name>
    <dbReference type="NCBI Taxonomy" id="2035344"/>
    <lineage>
        <taxon>Bacteria</taxon>
        <taxon>Pseudomonadati</taxon>
        <taxon>Pseudomonadota</taxon>
        <taxon>Alphaproteobacteria</taxon>
        <taxon>Rhodobacterales</taxon>
        <taxon>Paracoccaceae</taxon>
        <taxon>Neptunicoccus</taxon>
    </lineage>
</organism>
<dbReference type="Proteomes" id="UP000628017">
    <property type="component" value="Unassembled WGS sequence"/>
</dbReference>
<dbReference type="AlphaFoldDB" id="A0A916QUM8"/>
<comment type="caution">
    <text evidence="2">The sequence shown here is derived from an EMBL/GenBank/DDBJ whole genome shotgun (WGS) entry which is preliminary data.</text>
</comment>